<feature type="region of interest" description="Disordered" evidence="1">
    <location>
        <begin position="73"/>
        <end position="94"/>
    </location>
</feature>
<comment type="caution">
    <text evidence="2">The sequence shown here is derived from an EMBL/GenBank/DDBJ whole genome shotgun (WGS) entry which is preliminary data.</text>
</comment>
<protein>
    <recommendedName>
        <fullName evidence="4">Polyprotein protein</fullName>
    </recommendedName>
</protein>
<evidence type="ECO:0000313" key="2">
    <source>
        <dbReference type="EMBL" id="KAG5595177.1"/>
    </source>
</evidence>
<proteinExistence type="predicted"/>
<name>A0A9J5Y445_SOLCO</name>
<accession>A0A9J5Y445</accession>
<sequence>MIRKIGTLAYSADVRVTRLKNSILGMINRAILAALTALHTIIDALTMRVIACESRQGESSELAALKADIANDMDAPETTRDMKGDDASLAESNE</sequence>
<gene>
    <name evidence="2" type="ORF">H5410_036409</name>
</gene>
<keyword evidence="3" id="KW-1185">Reference proteome</keyword>
<dbReference type="EMBL" id="JACXVP010000007">
    <property type="protein sequence ID" value="KAG5595177.1"/>
    <property type="molecule type" value="Genomic_DNA"/>
</dbReference>
<organism evidence="2 3">
    <name type="scientific">Solanum commersonii</name>
    <name type="common">Commerson's wild potato</name>
    <name type="synonym">Commerson's nightshade</name>
    <dbReference type="NCBI Taxonomy" id="4109"/>
    <lineage>
        <taxon>Eukaryota</taxon>
        <taxon>Viridiplantae</taxon>
        <taxon>Streptophyta</taxon>
        <taxon>Embryophyta</taxon>
        <taxon>Tracheophyta</taxon>
        <taxon>Spermatophyta</taxon>
        <taxon>Magnoliopsida</taxon>
        <taxon>eudicotyledons</taxon>
        <taxon>Gunneridae</taxon>
        <taxon>Pentapetalae</taxon>
        <taxon>asterids</taxon>
        <taxon>lamiids</taxon>
        <taxon>Solanales</taxon>
        <taxon>Solanaceae</taxon>
        <taxon>Solanoideae</taxon>
        <taxon>Solaneae</taxon>
        <taxon>Solanum</taxon>
    </lineage>
</organism>
<evidence type="ECO:0000313" key="3">
    <source>
        <dbReference type="Proteomes" id="UP000824120"/>
    </source>
</evidence>
<reference evidence="2 3" key="1">
    <citation type="submission" date="2020-09" db="EMBL/GenBank/DDBJ databases">
        <title>De no assembly of potato wild relative species, Solanum commersonii.</title>
        <authorList>
            <person name="Cho K."/>
        </authorList>
    </citation>
    <scope>NUCLEOTIDE SEQUENCE [LARGE SCALE GENOMIC DNA]</scope>
    <source>
        <strain evidence="2">LZ3.2</strain>
        <tissue evidence="2">Leaf</tissue>
    </source>
</reference>
<dbReference type="Proteomes" id="UP000824120">
    <property type="component" value="Chromosome 7"/>
</dbReference>
<evidence type="ECO:0008006" key="4">
    <source>
        <dbReference type="Google" id="ProtNLM"/>
    </source>
</evidence>
<feature type="compositionally biased region" description="Basic and acidic residues" evidence="1">
    <location>
        <begin position="77"/>
        <end position="86"/>
    </location>
</feature>
<dbReference type="AlphaFoldDB" id="A0A9J5Y445"/>
<evidence type="ECO:0000256" key="1">
    <source>
        <dbReference type="SAM" id="MobiDB-lite"/>
    </source>
</evidence>